<dbReference type="EMBL" id="AANZ01000008">
    <property type="protein sequence ID" value="EAQ80509.1"/>
    <property type="molecule type" value="Genomic_DNA"/>
</dbReference>
<accession>A3ZS51</accession>
<gene>
    <name evidence="1" type="ORF">DSM3645_14225</name>
</gene>
<evidence type="ECO:0000313" key="2">
    <source>
        <dbReference type="Proteomes" id="UP000004358"/>
    </source>
</evidence>
<organism evidence="1 2">
    <name type="scientific">Blastopirellula marina DSM 3645</name>
    <dbReference type="NCBI Taxonomy" id="314230"/>
    <lineage>
        <taxon>Bacteria</taxon>
        <taxon>Pseudomonadati</taxon>
        <taxon>Planctomycetota</taxon>
        <taxon>Planctomycetia</taxon>
        <taxon>Pirellulales</taxon>
        <taxon>Pirellulaceae</taxon>
        <taxon>Blastopirellula</taxon>
    </lineage>
</organism>
<evidence type="ECO:0000313" key="1">
    <source>
        <dbReference type="EMBL" id="EAQ80509.1"/>
    </source>
</evidence>
<dbReference type="STRING" id="314230.DSM3645_14225"/>
<name>A3ZS51_9BACT</name>
<proteinExistence type="predicted"/>
<protein>
    <submittedName>
        <fullName evidence="1">Uncharacterized protein</fullName>
    </submittedName>
</protein>
<comment type="caution">
    <text evidence="1">The sequence shown here is derived from an EMBL/GenBank/DDBJ whole genome shotgun (WGS) entry which is preliminary data.</text>
</comment>
<dbReference type="HOGENOM" id="CLU_2895026_0_0_0"/>
<reference evidence="1 2" key="1">
    <citation type="submission" date="2006-02" db="EMBL/GenBank/DDBJ databases">
        <authorList>
            <person name="Amann R."/>
            <person name="Ferriera S."/>
            <person name="Johnson J."/>
            <person name="Kravitz S."/>
            <person name="Halpern A."/>
            <person name="Remington K."/>
            <person name="Beeson K."/>
            <person name="Tran B."/>
            <person name="Rogers Y.-H."/>
            <person name="Friedman R."/>
            <person name="Venter J.C."/>
        </authorList>
    </citation>
    <scope>NUCLEOTIDE SEQUENCE [LARGE SCALE GENOMIC DNA]</scope>
    <source>
        <strain evidence="1 2">DSM 3645</strain>
    </source>
</reference>
<dbReference type="Proteomes" id="UP000004358">
    <property type="component" value="Unassembled WGS sequence"/>
</dbReference>
<sequence length="62" mass="6865">MLALVGWRLTLHDGRRAGAVAIVWGQKRRENSFRSSGMVFASMSGHENNAAFRDSRTTDGLD</sequence>
<dbReference type="AlphaFoldDB" id="A3ZS51"/>